<accession>A0A2C9CWY0</accession>
<dbReference type="RefSeq" id="WP_180956009.1">
    <property type="nucleotide sequence ID" value="NZ_OCTN01000006.1"/>
</dbReference>
<reference evidence="5" key="1">
    <citation type="submission" date="2017-09" db="EMBL/GenBank/DDBJ databases">
        <authorList>
            <person name="Varghese N."/>
            <person name="Submissions S."/>
        </authorList>
    </citation>
    <scope>NUCLEOTIDE SEQUENCE [LARGE SCALE GENOMIC DNA]</scope>
    <source>
        <strain evidence="5">C7</strain>
    </source>
</reference>
<comment type="similarity">
    <text evidence="1">Belongs to the ATP-dependent AMP-binding enzyme family.</text>
</comment>
<evidence type="ECO:0000259" key="2">
    <source>
        <dbReference type="Pfam" id="PF00501"/>
    </source>
</evidence>
<dbReference type="InterPro" id="IPR000873">
    <property type="entry name" value="AMP-dep_synth/lig_dom"/>
</dbReference>
<dbReference type="EMBL" id="OCTN01000006">
    <property type="protein sequence ID" value="SOH94949.1"/>
    <property type="molecule type" value="Genomic_DNA"/>
</dbReference>
<evidence type="ECO:0000313" key="4">
    <source>
        <dbReference type="EMBL" id="SOH94949.1"/>
    </source>
</evidence>
<protein>
    <submittedName>
        <fullName evidence="4">Malonyl-CoA/methylmalonyl-CoA synthetase</fullName>
    </submittedName>
</protein>
<evidence type="ECO:0000313" key="5">
    <source>
        <dbReference type="Proteomes" id="UP000220034"/>
    </source>
</evidence>
<dbReference type="Gene3D" id="3.40.50.12780">
    <property type="entry name" value="N-terminal domain of ligase-like"/>
    <property type="match status" value="1"/>
</dbReference>
<dbReference type="InterPro" id="IPR045851">
    <property type="entry name" value="AMP-bd_C_sf"/>
</dbReference>
<sequence>MTYRNVIDALYQGRTAQSALFIQPDGAIITTADAHVRIAMFSAALRKCGVQVGDRVTLKVAKSVDGILIAHAILHAGAILHPLNEAYTDAEIGSLLADAQPALVICDPAEADRFAPLVQGAMVHTVAAGAGSLLDLCDPALAPVAASVPAQHDGAALLYTSGTTGKPKGALITHGNLIGNAQSLAKIWQLGPDDVLLHALPIYHAHGLLTSINVMLASGGALRMLEKFEAPAVLAALSRTTLMMGVPTHYARLLAEADLAKSIGDRFRFAISGSSALPIALAERFLDVTGVPLLERYGSTEAAIVVAVPPDATDRLGWVGWPLPDVSVRVRAEDGTAAAQGIGELETTGPHVFAGYWHNQAATQDALTADGWFRTGDIAQIDDTGCVRILGRSKDLVITGGLNVYPAEVENALTALPEIAAAAVFGVPHPDFGEAVVAAVELVVGATLDERAAIKTLRQTLAAYKTPKRILVQTIPRNAMSKIMKPTLRDTHAALFVPSQ</sequence>
<dbReference type="SUPFAM" id="SSF56801">
    <property type="entry name" value="Acetyl-CoA synthetase-like"/>
    <property type="match status" value="1"/>
</dbReference>
<dbReference type="Pfam" id="PF13193">
    <property type="entry name" value="AMP-binding_C"/>
    <property type="match status" value="1"/>
</dbReference>
<gene>
    <name evidence="4" type="ORF">SAMN06273572_106100</name>
</gene>
<evidence type="ECO:0000256" key="1">
    <source>
        <dbReference type="ARBA" id="ARBA00006432"/>
    </source>
</evidence>
<dbReference type="InterPro" id="IPR020845">
    <property type="entry name" value="AMP-binding_CS"/>
</dbReference>
<dbReference type="Proteomes" id="UP000220034">
    <property type="component" value="Unassembled WGS sequence"/>
</dbReference>
<feature type="domain" description="AMP-dependent synthetase/ligase" evidence="2">
    <location>
        <begin position="22"/>
        <end position="357"/>
    </location>
</feature>
<dbReference type="AlphaFoldDB" id="A0A2C9CWY0"/>
<dbReference type="InterPro" id="IPR042099">
    <property type="entry name" value="ANL_N_sf"/>
</dbReference>
<dbReference type="Gene3D" id="3.30.300.30">
    <property type="match status" value="1"/>
</dbReference>
<dbReference type="InterPro" id="IPR025110">
    <property type="entry name" value="AMP-bd_C"/>
</dbReference>
<organism evidence="4 5">
    <name type="scientific">Pontivivens marinum</name>
    <dbReference type="NCBI Taxonomy" id="1690039"/>
    <lineage>
        <taxon>Bacteria</taxon>
        <taxon>Pseudomonadati</taxon>
        <taxon>Pseudomonadota</taxon>
        <taxon>Alphaproteobacteria</taxon>
        <taxon>Rhodobacterales</taxon>
        <taxon>Paracoccaceae</taxon>
        <taxon>Pontivivens</taxon>
    </lineage>
</organism>
<evidence type="ECO:0000259" key="3">
    <source>
        <dbReference type="Pfam" id="PF13193"/>
    </source>
</evidence>
<feature type="domain" description="AMP-binding enzyme C-terminal" evidence="3">
    <location>
        <begin position="408"/>
        <end position="479"/>
    </location>
</feature>
<dbReference type="Pfam" id="PF00501">
    <property type="entry name" value="AMP-binding"/>
    <property type="match status" value="1"/>
</dbReference>
<dbReference type="PROSITE" id="PS00455">
    <property type="entry name" value="AMP_BINDING"/>
    <property type="match status" value="1"/>
</dbReference>
<dbReference type="GO" id="GO:0031956">
    <property type="term" value="F:medium-chain fatty acid-CoA ligase activity"/>
    <property type="evidence" value="ECO:0007669"/>
    <property type="project" value="TreeGrafter"/>
</dbReference>
<name>A0A2C9CWY0_9RHOB</name>
<dbReference type="PANTHER" id="PTHR43201">
    <property type="entry name" value="ACYL-COA SYNTHETASE"/>
    <property type="match status" value="1"/>
</dbReference>
<keyword evidence="5" id="KW-1185">Reference proteome</keyword>
<dbReference type="GO" id="GO:0006631">
    <property type="term" value="P:fatty acid metabolic process"/>
    <property type="evidence" value="ECO:0007669"/>
    <property type="project" value="TreeGrafter"/>
</dbReference>
<proteinExistence type="inferred from homology"/>
<dbReference type="PANTHER" id="PTHR43201:SF8">
    <property type="entry name" value="ACYL-COA SYNTHETASE FAMILY MEMBER 3"/>
    <property type="match status" value="1"/>
</dbReference>